<evidence type="ECO:0000313" key="2">
    <source>
        <dbReference type="EMBL" id="MCJ8014376.1"/>
    </source>
</evidence>
<protein>
    <recommendedName>
        <fullName evidence="4">Protein xhlA</fullName>
    </recommendedName>
</protein>
<proteinExistence type="predicted"/>
<dbReference type="Proteomes" id="UP001139347">
    <property type="component" value="Unassembled WGS sequence"/>
</dbReference>
<dbReference type="RefSeq" id="WP_244728975.1">
    <property type="nucleotide sequence ID" value="NZ_JALIRP010000011.1"/>
</dbReference>
<evidence type="ECO:0000313" key="3">
    <source>
        <dbReference type="Proteomes" id="UP001139347"/>
    </source>
</evidence>
<organism evidence="2 3">
    <name type="scientific">Paenibacillus mangrovi</name>
    <dbReference type="NCBI Taxonomy" id="2931978"/>
    <lineage>
        <taxon>Bacteria</taxon>
        <taxon>Bacillati</taxon>
        <taxon>Bacillota</taxon>
        <taxon>Bacilli</taxon>
        <taxon>Bacillales</taxon>
        <taxon>Paenibacillaceae</taxon>
        <taxon>Paenibacillus</taxon>
    </lineage>
</organism>
<reference evidence="2" key="1">
    <citation type="submission" date="2022-04" db="EMBL/GenBank/DDBJ databases">
        <title>Paenibacillus mangrovi sp. nov., a novel endophytic bacterium isolated from bark of Kandelia candel.</title>
        <authorList>
            <person name="Tuo L."/>
        </authorList>
    </citation>
    <scope>NUCLEOTIDE SEQUENCE</scope>
    <source>
        <strain evidence="2">KQZ6P-2</strain>
    </source>
</reference>
<keyword evidence="1" id="KW-0472">Membrane</keyword>
<feature type="transmembrane region" description="Helical" evidence="1">
    <location>
        <begin position="100"/>
        <end position="120"/>
    </location>
</feature>
<evidence type="ECO:0000256" key="1">
    <source>
        <dbReference type="SAM" id="Phobius"/>
    </source>
</evidence>
<dbReference type="AlphaFoldDB" id="A0A9X1WTM6"/>
<keyword evidence="3" id="KW-1185">Reference proteome</keyword>
<evidence type="ECO:0008006" key="4">
    <source>
        <dbReference type="Google" id="ProtNLM"/>
    </source>
</evidence>
<comment type="caution">
    <text evidence="2">The sequence shown here is derived from an EMBL/GenBank/DDBJ whole genome shotgun (WGS) entry which is preliminary data.</text>
</comment>
<keyword evidence="1" id="KW-0812">Transmembrane</keyword>
<sequence length="125" mass="13790">MMSEGVNAKSKENSKLLVDIQIQLACIEKTIEVIPTLAAAVETLREIARNADQYAKSAHQRLDQLQIAKEIADEALRTAQSAIAAQNTQKEDQKWFKRTFYGSIITAVASGVVATLWAAFKFSGY</sequence>
<accession>A0A9X1WTM6</accession>
<name>A0A9X1WTM6_9BACL</name>
<dbReference type="EMBL" id="JALIRP010000011">
    <property type="protein sequence ID" value="MCJ8014376.1"/>
    <property type="molecule type" value="Genomic_DNA"/>
</dbReference>
<keyword evidence="1" id="KW-1133">Transmembrane helix</keyword>
<gene>
    <name evidence="2" type="ORF">MUG84_22005</name>
</gene>